<evidence type="ECO:0000256" key="3">
    <source>
        <dbReference type="ARBA" id="ARBA00022989"/>
    </source>
</evidence>
<keyword evidence="4 5" id="KW-0472">Membrane</keyword>
<dbReference type="Proteomes" id="UP001153292">
    <property type="component" value="Chromosome 24"/>
</dbReference>
<keyword evidence="7" id="KW-1185">Reference proteome</keyword>
<dbReference type="PANTHER" id="PTHR48021:SF68">
    <property type="entry name" value="MAJOR FACILITATOR SUPERFAMILY (MFS) PROFILE DOMAIN-CONTAINING PROTEIN"/>
    <property type="match status" value="1"/>
</dbReference>
<dbReference type="SUPFAM" id="SSF103473">
    <property type="entry name" value="MFS general substrate transporter"/>
    <property type="match status" value="1"/>
</dbReference>
<dbReference type="EMBL" id="OU963917">
    <property type="protein sequence ID" value="CAH0403614.1"/>
    <property type="molecule type" value="Genomic_DNA"/>
</dbReference>
<evidence type="ECO:0008006" key="8">
    <source>
        <dbReference type="Google" id="ProtNLM"/>
    </source>
</evidence>
<evidence type="ECO:0000313" key="6">
    <source>
        <dbReference type="EMBL" id="CAH0403614.1"/>
    </source>
</evidence>
<evidence type="ECO:0000256" key="1">
    <source>
        <dbReference type="ARBA" id="ARBA00004141"/>
    </source>
</evidence>
<feature type="transmembrane region" description="Helical" evidence="5">
    <location>
        <begin position="194"/>
        <end position="219"/>
    </location>
</feature>
<keyword evidence="3 5" id="KW-1133">Transmembrane helix</keyword>
<dbReference type="InterPro" id="IPR050549">
    <property type="entry name" value="MFS_Trehalose_Transporter"/>
</dbReference>
<feature type="transmembrane region" description="Helical" evidence="5">
    <location>
        <begin position="90"/>
        <end position="108"/>
    </location>
</feature>
<organism evidence="6 7">
    <name type="scientific">Chilo suppressalis</name>
    <name type="common">Asiatic rice borer moth</name>
    <dbReference type="NCBI Taxonomy" id="168631"/>
    <lineage>
        <taxon>Eukaryota</taxon>
        <taxon>Metazoa</taxon>
        <taxon>Ecdysozoa</taxon>
        <taxon>Arthropoda</taxon>
        <taxon>Hexapoda</taxon>
        <taxon>Insecta</taxon>
        <taxon>Pterygota</taxon>
        <taxon>Neoptera</taxon>
        <taxon>Endopterygota</taxon>
        <taxon>Lepidoptera</taxon>
        <taxon>Glossata</taxon>
        <taxon>Ditrysia</taxon>
        <taxon>Pyraloidea</taxon>
        <taxon>Crambidae</taxon>
        <taxon>Crambinae</taxon>
        <taxon>Chilo</taxon>
    </lineage>
</organism>
<feature type="transmembrane region" description="Helical" evidence="5">
    <location>
        <begin position="63"/>
        <end position="83"/>
    </location>
</feature>
<dbReference type="PROSITE" id="PS00217">
    <property type="entry name" value="SUGAR_TRANSPORT_2"/>
    <property type="match status" value="1"/>
</dbReference>
<feature type="transmembrane region" description="Helical" evidence="5">
    <location>
        <begin position="231"/>
        <end position="252"/>
    </location>
</feature>
<evidence type="ECO:0000256" key="2">
    <source>
        <dbReference type="ARBA" id="ARBA00022692"/>
    </source>
</evidence>
<accession>A0ABN8BBD1</accession>
<evidence type="ECO:0000313" key="7">
    <source>
        <dbReference type="Proteomes" id="UP001153292"/>
    </source>
</evidence>
<proteinExistence type="predicted"/>
<evidence type="ECO:0000256" key="5">
    <source>
        <dbReference type="SAM" id="Phobius"/>
    </source>
</evidence>
<dbReference type="InterPro" id="IPR005829">
    <property type="entry name" value="Sugar_transporter_CS"/>
</dbReference>
<dbReference type="InterPro" id="IPR036259">
    <property type="entry name" value="MFS_trans_sf"/>
</dbReference>
<name>A0ABN8BBD1_CHISP</name>
<keyword evidence="2 5" id="KW-0812">Transmembrane</keyword>
<protein>
    <recommendedName>
        <fullName evidence="8">Major facilitator superfamily (MFS) profile domain-containing protein</fullName>
    </recommendedName>
</protein>
<sequence>MMLVGSSVVSPIMERCGRKVAHYALTLPTIFIGRVLGGLSFGMLSPLRSILIGEFTSPKNRGAFLTTVALTQAFGIFFVHLIGSLMSWRMTAVVCVTFSIISLVMIFYSPESPSWLAAQGRYDECRQVFKWLRGDGEDEELESMIQARILIRKAKPPETKRTNRFRDMLKTLRKREFYKPITLMQEGWLTYHAIWIPVILINLQYFSVATGMVPLPNVIAGEVFPLEYKSIGGMISIWSAAGFMFLCLKTLPGLIESIGLHGTYVMYAAILFYNLVVIWFLLPETKGRTLQEIEDEFRGRPLAAEEMAARMSIEMDPIVAFKRRESERRCSVPLLS</sequence>
<dbReference type="Pfam" id="PF00083">
    <property type="entry name" value="Sugar_tr"/>
    <property type="match status" value="2"/>
</dbReference>
<gene>
    <name evidence="6" type="ORF">CHILSU_LOCUS6896</name>
</gene>
<dbReference type="InterPro" id="IPR005828">
    <property type="entry name" value="MFS_sugar_transport-like"/>
</dbReference>
<dbReference type="PANTHER" id="PTHR48021">
    <property type="match status" value="1"/>
</dbReference>
<dbReference type="Gene3D" id="1.20.1250.20">
    <property type="entry name" value="MFS general substrate transporter like domains"/>
    <property type="match status" value="2"/>
</dbReference>
<feature type="transmembrane region" description="Helical" evidence="5">
    <location>
        <begin position="264"/>
        <end position="282"/>
    </location>
</feature>
<evidence type="ECO:0000256" key="4">
    <source>
        <dbReference type="ARBA" id="ARBA00023136"/>
    </source>
</evidence>
<reference evidence="6" key="1">
    <citation type="submission" date="2021-12" db="EMBL/GenBank/DDBJ databases">
        <authorList>
            <person name="King R."/>
        </authorList>
    </citation>
    <scope>NUCLEOTIDE SEQUENCE</scope>
</reference>
<comment type="subcellular location">
    <subcellularLocation>
        <location evidence="1">Membrane</location>
        <topology evidence="1">Multi-pass membrane protein</topology>
    </subcellularLocation>
</comment>
<feature type="transmembrane region" description="Helical" evidence="5">
    <location>
        <begin position="20"/>
        <end position="43"/>
    </location>
</feature>